<keyword evidence="2" id="KW-1185">Reference proteome</keyword>
<proteinExistence type="predicted"/>
<dbReference type="OrthoDB" id="4052953at2759"/>
<evidence type="ECO:0000313" key="2">
    <source>
        <dbReference type="Proteomes" id="UP000501346"/>
    </source>
</evidence>
<reference evidence="1 2" key="1">
    <citation type="journal article" date="2019" name="BMC Genomics">
        <title>Chromosome level assembly and comparative genome analysis confirm lager-brewing yeasts originated from a single hybridization.</title>
        <authorList>
            <person name="Salazar A.N."/>
            <person name="Gorter de Vries A.R."/>
            <person name="van den Broek M."/>
            <person name="Brouwers N."/>
            <person name="de la Torre Cortes P."/>
            <person name="Kuijpers N.G.A."/>
            <person name="Daran J.G."/>
            <person name="Abeel T."/>
        </authorList>
    </citation>
    <scope>NUCLEOTIDE SEQUENCE [LARGE SCALE GENOMIC DNA]</scope>
    <source>
        <strain evidence="1 2">CBS 1483</strain>
    </source>
</reference>
<gene>
    <name evidence="1" type="ORF">GRS66_002659</name>
</gene>
<organism evidence="1 2">
    <name type="scientific">Saccharomyces pastorianus</name>
    <name type="common">Lager yeast</name>
    <name type="synonym">Saccharomyces cerevisiae x Saccharomyces eubayanus</name>
    <dbReference type="NCBI Taxonomy" id="27292"/>
    <lineage>
        <taxon>Eukaryota</taxon>
        <taxon>Fungi</taxon>
        <taxon>Dikarya</taxon>
        <taxon>Ascomycota</taxon>
        <taxon>Saccharomycotina</taxon>
        <taxon>Saccharomycetes</taxon>
        <taxon>Saccharomycetales</taxon>
        <taxon>Saccharomycetaceae</taxon>
        <taxon>Saccharomyces</taxon>
    </lineage>
</organism>
<sequence>MIAQSTRLAAAVSSSAASAGVSRIAASAMASTIFKRSPGNSFNSFKEYRENAKTYGPLSASLATRRHLAHAPKL</sequence>
<dbReference type="Proteomes" id="UP000501346">
    <property type="component" value="Chromosome ScX-SeX"/>
</dbReference>
<accession>A0A6C1DTI4</accession>
<protein>
    <submittedName>
        <fullName evidence="1">Uncharacterized protein</fullName>
    </submittedName>
</protein>
<dbReference type="AlphaFoldDB" id="A0A6C1DTI4"/>
<evidence type="ECO:0000313" key="1">
    <source>
        <dbReference type="EMBL" id="QID80342.1"/>
    </source>
</evidence>
<dbReference type="EMBL" id="CP048991">
    <property type="protein sequence ID" value="QID80342.1"/>
    <property type="molecule type" value="Genomic_DNA"/>
</dbReference>
<name>A0A6C1DTI4_SACPS</name>